<reference evidence="1 2" key="1">
    <citation type="submission" date="2021-05" db="EMBL/GenBank/DDBJ databases">
        <title>Genome Assembly of Synthetic Allotetraploid Brassica napus Reveals Homoeologous Exchanges between Subgenomes.</title>
        <authorList>
            <person name="Davis J.T."/>
        </authorList>
    </citation>
    <scope>NUCLEOTIDE SEQUENCE [LARGE SCALE GENOMIC DNA]</scope>
    <source>
        <strain evidence="2">cv. Da-Ae</strain>
        <tissue evidence="1">Seedling</tissue>
    </source>
</reference>
<comment type="caution">
    <text evidence="1">The sequence shown here is derived from an EMBL/GenBank/DDBJ whole genome shotgun (WGS) entry which is preliminary data.</text>
</comment>
<proteinExistence type="predicted"/>
<dbReference type="InterPro" id="IPR012340">
    <property type="entry name" value="NA-bd_OB-fold"/>
</dbReference>
<keyword evidence="2" id="KW-1185">Reference proteome</keyword>
<organism evidence="1 2">
    <name type="scientific">Brassica napus</name>
    <name type="common">Rape</name>
    <dbReference type="NCBI Taxonomy" id="3708"/>
    <lineage>
        <taxon>Eukaryota</taxon>
        <taxon>Viridiplantae</taxon>
        <taxon>Streptophyta</taxon>
        <taxon>Embryophyta</taxon>
        <taxon>Tracheophyta</taxon>
        <taxon>Spermatophyta</taxon>
        <taxon>Magnoliopsida</taxon>
        <taxon>eudicotyledons</taxon>
        <taxon>Gunneridae</taxon>
        <taxon>Pentapetalae</taxon>
        <taxon>rosids</taxon>
        <taxon>malvids</taxon>
        <taxon>Brassicales</taxon>
        <taxon>Brassicaceae</taxon>
        <taxon>Brassiceae</taxon>
        <taxon>Brassica</taxon>
    </lineage>
</organism>
<dbReference type="Proteomes" id="UP000824890">
    <property type="component" value="Unassembled WGS sequence"/>
</dbReference>
<dbReference type="EMBL" id="JAGKQM010000014">
    <property type="protein sequence ID" value="KAH0884287.1"/>
    <property type="molecule type" value="Genomic_DNA"/>
</dbReference>
<gene>
    <name evidence="1" type="ORF">HID58_060383</name>
</gene>
<sequence>MEGRVPISTSDKMYRRFEERKIYHIRYFNLLPNNQRYRLTVQPYIININETTIITLIQENIPPIPSYILWSQRLPPVDQLSKCNQLPPR</sequence>
<dbReference type="Gene3D" id="2.40.50.140">
    <property type="entry name" value="Nucleic acid-binding proteins"/>
    <property type="match status" value="1"/>
</dbReference>
<evidence type="ECO:0000313" key="1">
    <source>
        <dbReference type="EMBL" id="KAH0884287.1"/>
    </source>
</evidence>
<name>A0ABQ7ZW72_BRANA</name>
<evidence type="ECO:0000313" key="2">
    <source>
        <dbReference type="Proteomes" id="UP000824890"/>
    </source>
</evidence>
<accession>A0ABQ7ZW72</accession>
<protein>
    <submittedName>
        <fullName evidence="1">Uncharacterized protein</fullName>
    </submittedName>
</protein>